<dbReference type="OrthoDB" id="5853397at2759"/>
<comment type="cofactor">
    <cofactor evidence="1 7">
        <name>a divalent metal cation</name>
        <dbReference type="ChEBI" id="CHEBI:60240"/>
    </cofactor>
</comment>
<dbReference type="PANTHER" id="PTHR12395:SF9">
    <property type="entry name" value="DECAPPING AND EXORIBONUCLEASE PROTEIN"/>
    <property type="match status" value="1"/>
</dbReference>
<organism evidence="9 10">
    <name type="scientific">Endocarpon pusillum (strain Z07020 / HMAS-L-300199)</name>
    <name type="common">Lichen-forming fungus</name>
    <dbReference type="NCBI Taxonomy" id="1263415"/>
    <lineage>
        <taxon>Eukaryota</taxon>
        <taxon>Fungi</taxon>
        <taxon>Dikarya</taxon>
        <taxon>Ascomycota</taxon>
        <taxon>Pezizomycotina</taxon>
        <taxon>Eurotiomycetes</taxon>
        <taxon>Chaetothyriomycetidae</taxon>
        <taxon>Verrucariales</taxon>
        <taxon>Verrucariaceae</taxon>
        <taxon>Endocarpon</taxon>
    </lineage>
</organism>
<evidence type="ECO:0000256" key="3">
    <source>
        <dbReference type="ARBA" id="ARBA00044676"/>
    </source>
</evidence>
<dbReference type="EC" id="3.6.1.-" evidence="7"/>
<sequence length="453" mass="51349">MASAQSFDIEPIARFNGASAGIRRPKEITCFSFDDQHKYRWDDSSLRYYHPPTLPADLNRGFDTFRALDNTRDDHLDGLVDTIALHEKEKGAKVDADIITWRGMMTKIMATPFSKLESWEMNATCFQGSIFIEENHATKLFSKQQQNQQKMPAGTPSQDIMGFWGYKFETLSLIPDTWDPTSREYIESREDEIVDNHAQYCSIVRTGFGKIKMILGGEVDAVWDVKPTHPSSTAINYIELKTAAKIHTDRDQVKFERKLLKFWAQSFLLGVPKIIVGFRTKDGILTDLEEMETQAIPEMVKRGKGLWDGNTCINFAAAFLEWLKTIITEEGVWRIRKVEKSSRLDVFKIEESGHGDILSRNFMDWRSSGGMRMTSIVSTRWKPYGDKPAVGGISTVSKCLPESASRALGFGKPSSPAERWAFTHLPYSSVKEVYLRRTGTNKARSPSGQAQAQ</sequence>
<name>U1HDT1_ENDPU</name>
<dbReference type="GO" id="GO:0046872">
    <property type="term" value="F:metal ion binding"/>
    <property type="evidence" value="ECO:0007669"/>
    <property type="project" value="UniProtKB-KW"/>
</dbReference>
<keyword evidence="10" id="KW-1185">Reference proteome</keyword>
<comment type="catalytic activity">
    <reaction evidence="6">
        <text>a 5'-end NAD(+)-phospho-ribonucleoside in mRNA + H2O = a 5'-end phospho-ribonucleoside in mRNA + NAD(+) + H(+)</text>
        <dbReference type="Rhea" id="RHEA:60880"/>
        <dbReference type="Rhea" id="RHEA-COMP:15692"/>
        <dbReference type="Rhea" id="RHEA-COMP:15698"/>
        <dbReference type="ChEBI" id="CHEBI:15377"/>
        <dbReference type="ChEBI" id="CHEBI:15378"/>
        <dbReference type="ChEBI" id="CHEBI:57540"/>
        <dbReference type="ChEBI" id="CHEBI:138282"/>
        <dbReference type="ChEBI" id="CHEBI:144029"/>
    </reaction>
    <physiologicalReaction direction="left-to-right" evidence="6">
        <dbReference type="Rhea" id="RHEA:60881"/>
    </physiologicalReaction>
</comment>
<dbReference type="GO" id="GO:0110155">
    <property type="term" value="P:NAD-cap decapping"/>
    <property type="evidence" value="ECO:0007669"/>
    <property type="project" value="TreeGrafter"/>
</dbReference>
<dbReference type="AlphaFoldDB" id="U1HDT1"/>
<dbReference type="OMA" id="VVTWRGH"/>
<keyword evidence="7" id="KW-0694">RNA-binding</keyword>
<comment type="subcellular location">
    <subcellularLocation>
        <location evidence="7">Nucleus</location>
    </subcellularLocation>
</comment>
<comment type="catalytic activity">
    <reaction evidence="4">
        <text>a 5'-end triphospho-ribonucleoside in mRNA + H2O = a 5'-end phospho-ribonucleoside in mRNA + diphosphate + H(+)</text>
        <dbReference type="Rhea" id="RHEA:78683"/>
        <dbReference type="Rhea" id="RHEA-COMP:15692"/>
        <dbReference type="Rhea" id="RHEA-COMP:17164"/>
        <dbReference type="ChEBI" id="CHEBI:15377"/>
        <dbReference type="ChEBI" id="CHEBI:15378"/>
        <dbReference type="ChEBI" id="CHEBI:33019"/>
        <dbReference type="ChEBI" id="CHEBI:138282"/>
        <dbReference type="ChEBI" id="CHEBI:167618"/>
    </reaction>
    <physiologicalReaction direction="left-to-right" evidence="4">
        <dbReference type="Rhea" id="RHEA:78684"/>
    </physiologicalReaction>
</comment>
<feature type="domain" description="RAI1-like" evidence="8">
    <location>
        <begin position="23"/>
        <end position="362"/>
    </location>
</feature>
<dbReference type="RefSeq" id="XP_007806144.1">
    <property type="nucleotide sequence ID" value="XM_007807953.1"/>
</dbReference>
<dbReference type="GO" id="GO:0005634">
    <property type="term" value="C:nucleus"/>
    <property type="evidence" value="ECO:0007669"/>
    <property type="project" value="UniProtKB-SubCell"/>
</dbReference>
<evidence type="ECO:0000256" key="5">
    <source>
        <dbReference type="ARBA" id="ARBA00046211"/>
    </source>
</evidence>
<evidence type="ECO:0000313" key="9">
    <source>
        <dbReference type="EMBL" id="ERF68165.1"/>
    </source>
</evidence>
<dbReference type="GO" id="GO:0034353">
    <property type="term" value="F:mRNA 5'-diphosphatase activity"/>
    <property type="evidence" value="ECO:0007669"/>
    <property type="project" value="TreeGrafter"/>
</dbReference>
<dbReference type="GO" id="GO:0000166">
    <property type="term" value="F:nucleotide binding"/>
    <property type="evidence" value="ECO:0007669"/>
    <property type="project" value="UniProtKB-KW"/>
</dbReference>
<dbReference type="Proteomes" id="UP000019373">
    <property type="component" value="Unassembled WGS sequence"/>
</dbReference>
<keyword evidence="7" id="KW-0378">Hydrolase</keyword>
<dbReference type="InterPro" id="IPR039039">
    <property type="entry name" value="RAI1-like_fam"/>
</dbReference>
<keyword evidence="7" id="KW-0547">Nucleotide-binding</keyword>
<keyword evidence="7" id="KW-0479">Metal-binding</keyword>
<protein>
    <recommendedName>
        <fullName evidence="7">Decapping nuclease</fullName>
        <ecNumber evidence="7">3.6.1.-</ecNumber>
    </recommendedName>
</protein>
<reference evidence="10" key="1">
    <citation type="journal article" date="2014" name="BMC Genomics">
        <title>Genome characteristics reveal the impact of lichenization on lichen-forming fungus Endocarpon pusillum Hedwig (Verrucariales, Ascomycota).</title>
        <authorList>
            <person name="Wang Y.-Y."/>
            <person name="Liu B."/>
            <person name="Zhang X.-Y."/>
            <person name="Zhou Q.-M."/>
            <person name="Zhang T."/>
            <person name="Li H."/>
            <person name="Yu Y.-F."/>
            <person name="Zhang X.-L."/>
            <person name="Hao X.-Y."/>
            <person name="Wang M."/>
            <person name="Wang L."/>
            <person name="Wei J.-C."/>
        </authorList>
    </citation>
    <scope>NUCLEOTIDE SEQUENCE [LARGE SCALE GENOMIC DNA]</scope>
    <source>
        <strain evidence="10">Z07020 / HMAS-L-300199</strain>
    </source>
</reference>
<comment type="similarity">
    <text evidence="2 7">Belongs to the DXO/Dom3Z family.</text>
</comment>
<dbReference type="Pfam" id="PF08652">
    <property type="entry name" value="RAI1"/>
    <property type="match status" value="1"/>
</dbReference>
<dbReference type="GO" id="GO:0004518">
    <property type="term" value="F:nuclease activity"/>
    <property type="evidence" value="ECO:0007669"/>
    <property type="project" value="UniProtKB-KW"/>
</dbReference>
<dbReference type="GO" id="GO:0000956">
    <property type="term" value="P:nuclear-transcribed mRNA catabolic process"/>
    <property type="evidence" value="ECO:0007669"/>
    <property type="project" value="TreeGrafter"/>
</dbReference>
<comment type="catalytic activity">
    <reaction evidence="3">
        <text>a 5'-end (N(7)-methyl 5'-triphosphoguanosine)-ribonucleoside-ribonucleotide in mRNA + H2O = a (N(7)-methyl 5'-triphosphoguanosine)-nucleoside + a 5'-end phospho-ribonucleoside in mRNA + H(+)</text>
        <dbReference type="Rhea" id="RHEA:66928"/>
        <dbReference type="Rhea" id="RHEA-COMP:15692"/>
        <dbReference type="Rhea" id="RHEA-COMP:17313"/>
        <dbReference type="ChEBI" id="CHEBI:15377"/>
        <dbReference type="ChEBI" id="CHEBI:15378"/>
        <dbReference type="ChEBI" id="CHEBI:138282"/>
        <dbReference type="ChEBI" id="CHEBI:172876"/>
        <dbReference type="ChEBI" id="CHEBI:172877"/>
    </reaction>
    <physiologicalReaction direction="left-to-right" evidence="3">
        <dbReference type="Rhea" id="RHEA:66929"/>
    </physiologicalReaction>
</comment>
<evidence type="ECO:0000256" key="4">
    <source>
        <dbReference type="ARBA" id="ARBA00044692"/>
    </source>
</evidence>
<evidence type="ECO:0000256" key="7">
    <source>
        <dbReference type="RuleBase" id="RU367113"/>
    </source>
</evidence>
<dbReference type="PANTHER" id="PTHR12395">
    <property type="entry name" value="DOM-3 RELATED"/>
    <property type="match status" value="1"/>
</dbReference>
<dbReference type="GeneID" id="19240199"/>
<gene>
    <name evidence="9" type="ORF">EPUS_05246</name>
</gene>
<evidence type="ECO:0000256" key="1">
    <source>
        <dbReference type="ARBA" id="ARBA00001968"/>
    </source>
</evidence>
<evidence type="ECO:0000259" key="8">
    <source>
        <dbReference type="Pfam" id="PF08652"/>
    </source>
</evidence>
<dbReference type="eggNOG" id="KOG1982">
    <property type="taxonomic scope" value="Eukaryota"/>
</dbReference>
<evidence type="ECO:0000313" key="10">
    <source>
        <dbReference type="Proteomes" id="UP000019373"/>
    </source>
</evidence>
<dbReference type="GO" id="GO:0005829">
    <property type="term" value="C:cytosol"/>
    <property type="evidence" value="ECO:0007669"/>
    <property type="project" value="TreeGrafter"/>
</dbReference>
<proteinExistence type="inferred from homology"/>
<keyword evidence="7" id="KW-0540">Nuclease</keyword>
<evidence type="ECO:0000256" key="2">
    <source>
        <dbReference type="ARBA" id="ARBA00006562"/>
    </source>
</evidence>
<comment type="function">
    <text evidence="5">Decapping enzyme for NAD-capped RNAs: specifically hydrolyzes the nicotinamide adenine dinucleotide (NAD) cap from a subset of RNAs by removing the entire NAD moiety from the 5'-end of an NAD-capped RNA. The NAD-cap is present at the 5'-end of some RNAs and snoRNAs. In contrast to the canonical 5'-end N7 methylguanosine (m7G) cap, the NAD cap promotes mRNA decay. Also acts as a non-canonical decapping enzyme that removes the entire cap structure of m7G capped or incompletely capped RNAs. Has decapping activity toward incomplete 5'-end m7G cap mRNAs such as unmethylated 5'-end-capped RNA (cap0), while it has no activity toward 2'-O-ribose methylated m7G cap (cap1). Also possesses RNA 5'-pyrophosphohydrolase activity by hydrolyzing the 5'-end triphosphate to release pyrophosphates. Stimulates exoribonuclease activity of Rat1, allowing it to degrade RNAs with stable secondary structure more effectively.</text>
</comment>
<evidence type="ECO:0000256" key="6">
    <source>
        <dbReference type="ARBA" id="ARBA00048124"/>
    </source>
</evidence>
<dbReference type="EMBL" id="KE721527">
    <property type="protein sequence ID" value="ERF68165.1"/>
    <property type="molecule type" value="Genomic_DNA"/>
</dbReference>
<accession>U1HDT1</accession>
<dbReference type="InterPro" id="IPR013961">
    <property type="entry name" value="RAI1"/>
</dbReference>
<dbReference type="GO" id="GO:0003723">
    <property type="term" value="F:RNA binding"/>
    <property type="evidence" value="ECO:0007669"/>
    <property type="project" value="UniProtKB-KW"/>
</dbReference>
<keyword evidence="7" id="KW-0539">Nucleus</keyword>
<dbReference type="HOGENOM" id="CLU_024877_4_1_1"/>